<feature type="region of interest" description="Disordered" evidence="1">
    <location>
        <begin position="244"/>
        <end position="280"/>
    </location>
</feature>
<evidence type="ECO:0000313" key="2">
    <source>
        <dbReference type="EMBL" id="GJJ07501.1"/>
    </source>
</evidence>
<feature type="region of interest" description="Disordered" evidence="1">
    <location>
        <begin position="162"/>
        <end position="190"/>
    </location>
</feature>
<feature type="compositionally biased region" description="Basic residues" evidence="1">
    <location>
        <begin position="255"/>
        <end position="267"/>
    </location>
</feature>
<dbReference type="PANTHER" id="PTHR43721:SF3">
    <property type="entry name" value="GTP-BINDING PROTEIN 2"/>
    <property type="match status" value="1"/>
</dbReference>
<dbReference type="PANTHER" id="PTHR43721">
    <property type="entry name" value="ELONGATION FACTOR TU-RELATED"/>
    <property type="match status" value="1"/>
</dbReference>
<sequence>MFGESDSESPRVGSPWDSFIAQTPPLKPGNNVEGKVLSTVPKLIPEVEYGNVEYKLKLINPSSERFTRLVTQLKWRLLEGGGQAYYELGVADSGYLIGLSRSDLEASLETLEMMAGEIGASVVIVKEVELPAILSTKGVLNPILGIPISKFTFSGHVDGEYAEASTDNQQTSVNAETIGKESKNDDDEDDMIYSSEGKLPIERFFLTQEFTNSLIDYDIEISTVYKPRPHRSRSRLIAVNTTERQTVSGNNVKAKTGKWTKPKSKKRLRDDDKHESGSSVVNTPIELEPSIASVTSSSMNDVIPKLHALTLDDTPTFASDATHPSQSITPEPRFIVEALIVRKLTLEEAFLDFGGFAQNY</sequence>
<keyword evidence="3" id="KW-1185">Reference proteome</keyword>
<dbReference type="EMBL" id="BPWL01000002">
    <property type="protein sequence ID" value="GJJ07501.1"/>
    <property type="molecule type" value="Genomic_DNA"/>
</dbReference>
<reference evidence="2" key="1">
    <citation type="submission" date="2021-10" db="EMBL/GenBank/DDBJ databases">
        <title>De novo Genome Assembly of Clathrus columnatus (Basidiomycota, Fungi) Using Illumina and Nanopore Sequence Data.</title>
        <authorList>
            <person name="Ogiso-Tanaka E."/>
            <person name="Itagaki H."/>
            <person name="Hosoya T."/>
            <person name="Hosaka K."/>
        </authorList>
    </citation>
    <scope>NUCLEOTIDE SEQUENCE</scope>
    <source>
        <strain evidence="2">MO-923</strain>
    </source>
</reference>
<gene>
    <name evidence="2" type="ORF">Clacol_001703</name>
</gene>
<feature type="region of interest" description="Disordered" evidence="1">
    <location>
        <begin position="1"/>
        <end position="27"/>
    </location>
</feature>
<protein>
    <submittedName>
        <fullName evidence="2">Uncharacterized protein</fullName>
    </submittedName>
</protein>
<comment type="caution">
    <text evidence="2">The sequence shown here is derived from an EMBL/GenBank/DDBJ whole genome shotgun (WGS) entry which is preliminary data.</text>
</comment>
<dbReference type="AlphaFoldDB" id="A0AAV4ZYU3"/>
<proteinExistence type="predicted"/>
<feature type="compositionally biased region" description="Polar residues" evidence="1">
    <location>
        <begin position="165"/>
        <end position="175"/>
    </location>
</feature>
<accession>A0AAV4ZYU3</accession>
<evidence type="ECO:0000313" key="3">
    <source>
        <dbReference type="Proteomes" id="UP001050691"/>
    </source>
</evidence>
<dbReference type="Proteomes" id="UP001050691">
    <property type="component" value="Unassembled WGS sequence"/>
</dbReference>
<dbReference type="InterPro" id="IPR050055">
    <property type="entry name" value="EF-Tu_GTPase"/>
</dbReference>
<organism evidence="2 3">
    <name type="scientific">Clathrus columnatus</name>
    <dbReference type="NCBI Taxonomy" id="1419009"/>
    <lineage>
        <taxon>Eukaryota</taxon>
        <taxon>Fungi</taxon>
        <taxon>Dikarya</taxon>
        <taxon>Basidiomycota</taxon>
        <taxon>Agaricomycotina</taxon>
        <taxon>Agaricomycetes</taxon>
        <taxon>Phallomycetidae</taxon>
        <taxon>Phallales</taxon>
        <taxon>Clathraceae</taxon>
        <taxon>Clathrus</taxon>
    </lineage>
</organism>
<dbReference type="GO" id="GO:0003746">
    <property type="term" value="F:translation elongation factor activity"/>
    <property type="evidence" value="ECO:0007669"/>
    <property type="project" value="TreeGrafter"/>
</dbReference>
<name>A0AAV4ZYU3_9AGAM</name>
<evidence type="ECO:0000256" key="1">
    <source>
        <dbReference type="SAM" id="MobiDB-lite"/>
    </source>
</evidence>